<dbReference type="NCBIfam" id="TIGR00390">
    <property type="entry name" value="hslU"/>
    <property type="match status" value="1"/>
</dbReference>
<feature type="region of interest" description="Disordered" evidence="6">
    <location>
        <begin position="158"/>
        <end position="179"/>
    </location>
</feature>
<accession>A0A845EYZ2</accession>
<dbReference type="GO" id="GO:0043335">
    <property type="term" value="P:protein unfolding"/>
    <property type="evidence" value="ECO:0007669"/>
    <property type="project" value="UniProtKB-UniRule"/>
</dbReference>
<dbReference type="CDD" id="cd19498">
    <property type="entry name" value="RecA-like_HslU"/>
    <property type="match status" value="1"/>
</dbReference>
<evidence type="ECO:0000259" key="8">
    <source>
        <dbReference type="SMART" id="SM01086"/>
    </source>
</evidence>
<feature type="domain" description="AAA+ ATPase" evidence="7">
    <location>
        <begin position="50"/>
        <end position="353"/>
    </location>
</feature>
<dbReference type="InterPro" id="IPR019489">
    <property type="entry name" value="Clp_ATPase_C"/>
</dbReference>
<evidence type="ECO:0000256" key="6">
    <source>
        <dbReference type="SAM" id="MobiDB-lite"/>
    </source>
</evidence>
<dbReference type="AlphaFoldDB" id="A0A845EYZ2"/>
<feature type="binding site" evidence="5">
    <location>
        <position position="342"/>
    </location>
    <ligand>
        <name>ATP</name>
        <dbReference type="ChEBI" id="CHEBI:30616"/>
    </ligand>
</feature>
<dbReference type="EMBL" id="WMEY01000003">
    <property type="protein sequence ID" value="MYL63780.1"/>
    <property type="molecule type" value="Genomic_DNA"/>
</dbReference>
<evidence type="ECO:0000256" key="4">
    <source>
        <dbReference type="ARBA" id="ARBA00023186"/>
    </source>
</evidence>
<sequence length="464" mass="52090">MSNPLTPRQIVEKLDQYIVGQNDAKKAVAVALRNRYRRSQLSDKLKDEVNPKNILMIGPTGVGKTEIARRLARLVNAPFIKVEATKFTEVGYVGRDVESMVRDLVETSIRLVKEDRMEQVKGKAEENANKRIVELLVPSSKKQTQYKNPLEMLFGNQGQEETANQSSSEDQSIASRRKQMAQQLALGELEDRMITVEVEEQNNSMMDMFQGAGMEQMGMNMQDMLGNIMPKKKKKRKLPVSEARKVLTQDEAAKLVDMDEIAQDAVSKTEQSGIIFIDEIDKVAGKSQQSADVSREGVQRDILPIVEGSTVTTKYGPVKTDHILFMAAGAFHMSKPSDLIPELQGRFPIRVELFSLTVDDFKRILTEPDNALVKQYTALLETEGIKVEFSDDAILKIATIATEVNQDTDNIGARRLHTILEKLLEDLSFEAPDINLDSITITPEYVEEKLASIAKNRDLSQYIL</sequence>
<gene>
    <name evidence="5 9" type="primary">hslU</name>
    <name evidence="9" type="ORF">GLW07_10480</name>
</gene>
<comment type="function">
    <text evidence="5">ATPase subunit of a proteasome-like degradation complex; this subunit has chaperone activity. The binding of ATP and its subsequent hydrolysis by HslU are essential for unfolding of protein substrates subsequently hydrolyzed by HslV. HslU recognizes the N-terminal part of its protein substrates and unfolds these before they are guided to HslV for hydrolysis.</text>
</comment>
<dbReference type="Pfam" id="PF00004">
    <property type="entry name" value="AAA"/>
    <property type="match status" value="1"/>
</dbReference>
<keyword evidence="4 5" id="KW-0143">Chaperone</keyword>
<dbReference type="GO" id="GO:0008233">
    <property type="term" value="F:peptidase activity"/>
    <property type="evidence" value="ECO:0007669"/>
    <property type="project" value="UniProtKB-KW"/>
</dbReference>
<dbReference type="PRINTS" id="PR00300">
    <property type="entry name" value="CLPPROTEASEA"/>
</dbReference>
<feature type="domain" description="Clp ATPase C-terminal" evidence="8">
    <location>
        <begin position="356"/>
        <end position="450"/>
    </location>
</feature>
<feature type="binding site" evidence="5">
    <location>
        <position position="414"/>
    </location>
    <ligand>
        <name>ATP</name>
        <dbReference type="ChEBI" id="CHEBI:30616"/>
    </ligand>
</feature>
<dbReference type="GO" id="GO:0005524">
    <property type="term" value="F:ATP binding"/>
    <property type="evidence" value="ECO:0007669"/>
    <property type="project" value="UniProtKB-UniRule"/>
</dbReference>
<feature type="binding site" evidence="5">
    <location>
        <begin position="61"/>
        <end position="66"/>
    </location>
    <ligand>
        <name>ATP</name>
        <dbReference type="ChEBI" id="CHEBI:30616"/>
    </ligand>
</feature>
<dbReference type="GO" id="GO:0016887">
    <property type="term" value="F:ATP hydrolysis activity"/>
    <property type="evidence" value="ECO:0007669"/>
    <property type="project" value="InterPro"/>
</dbReference>
<organism evidence="9 10">
    <name type="scientific">Guptibacillus hwajinpoensis</name>
    <dbReference type="NCBI Taxonomy" id="208199"/>
    <lineage>
        <taxon>Bacteria</taxon>
        <taxon>Bacillati</taxon>
        <taxon>Bacillota</taxon>
        <taxon>Bacilli</taxon>
        <taxon>Bacillales</taxon>
        <taxon>Guptibacillaceae</taxon>
        <taxon>Guptibacillus</taxon>
    </lineage>
</organism>
<dbReference type="HAMAP" id="MF_00249">
    <property type="entry name" value="HslU"/>
    <property type="match status" value="1"/>
</dbReference>
<dbReference type="PANTHER" id="PTHR48102">
    <property type="entry name" value="ATP-DEPENDENT CLP PROTEASE ATP-BINDING SUBUNIT CLPX-LIKE, MITOCHONDRIAL-RELATED"/>
    <property type="match status" value="1"/>
</dbReference>
<evidence type="ECO:0000256" key="2">
    <source>
        <dbReference type="ARBA" id="ARBA00022741"/>
    </source>
</evidence>
<dbReference type="PANTHER" id="PTHR48102:SF3">
    <property type="entry name" value="ATP-DEPENDENT PROTEASE ATPASE SUBUNIT HSLU"/>
    <property type="match status" value="1"/>
</dbReference>
<comment type="similarity">
    <text evidence="1 5">Belongs to the ClpX chaperone family. HslU subfamily.</text>
</comment>
<keyword evidence="2 5" id="KW-0547">Nucleotide-binding</keyword>
<evidence type="ECO:0000313" key="10">
    <source>
        <dbReference type="Proteomes" id="UP000447833"/>
    </source>
</evidence>
<keyword evidence="3 5" id="KW-0067">ATP-binding</keyword>
<dbReference type="InterPro" id="IPR003959">
    <property type="entry name" value="ATPase_AAA_core"/>
</dbReference>
<dbReference type="Gene3D" id="3.40.50.300">
    <property type="entry name" value="P-loop containing nucleotide triphosphate hydrolases"/>
    <property type="match status" value="2"/>
</dbReference>
<dbReference type="NCBIfam" id="NF003544">
    <property type="entry name" value="PRK05201.1"/>
    <property type="match status" value="1"/>
</dbReference>
<dbReference type="Gene3D" id="1.10.8.60">
    <property type="match status" value="1"/>
</dbReference>
<comment type="caution">
    <text evidence="9">The sequence shown here is derived from an EMBL/GenBank/DDBJ whole genome shotgun (WGS) entry which is preliminary data.</text>
</comment>
<protein>
    <recommendedName>
        <fullName evidence="5">ATP-dependent protease ATPase subunit HslU</fullName>
    </recommendedName>
    <alternativeName>
        <fullName evidence="5">Unfoldase HslU</fullName>
    </alternativeName>
</protein>
<keyword evidence="9" id="KW-0378">Hydrolase</keyword>
<dbReference type="Pfam" id="PF07724">
    <property type="entry name" value="AAA_2"/>
    <property type="match status" value="1"/>
</dbReference>
<dbReference type="GO" id="GO:0036402">
    <property type="term" value="F:proteasome-activating activity"/>
    <property type="evidence" value="ECO:0007669"/>
    <property type="project" value="UniProtKB-UniRule"/>
</dbReference>
<dbReference type="SUPFAM" id="SSF52540">
    <property type="entry name" value="P-loop containing nucleoside triphosphate hydrolases"/>
    <property type="match status" value="1"/>
</dbReference>
<evidence type="ECO:0000313" key="9">
    <source>
        <dbReference type="EMBL" id="MYL63780.1"/>
    </source>
</evidence>
<feature type="compositionally biased region" description="Polar residues" evidence="6">
    <location>
        <begin position="158"/>
        <end position="174"/>
    </location>
</feature>
<dbReference type="InterPro" id="IPR050052">
    <property type="entry name" value="ATP-dep_Clp_protease_ClpX"/>
</dbReference>
<dbReference type="SMART" id="SM01086">
    <property type="entry name" value="ClpB_D2-small"/>
    <property type="match status" value="1"/>
</dbReference>
<keyword evidence="9" id="KW-0645">Protease</keyword>
<dbReference type="GO" id="GO:0009376">
    <property type="term" value="C:HslUV protease complex"/>
    <property type="evidence" value="ECO:0007669"/>
    <property type="project" value="UniProtKB-UniRule"/>
</dbReference>
<dbReference type="InterPro" id="IPR004491">
    <property type="entry name" value="HslU"/>
</dbReference>
<dbReference type="SMART" id="SM00382">
    <property type="entry name" value="AAA"/>
    <property type="match status" value="1"/>
</dbReference>
<evidence type="ECO:0000256" key="3">
    <source>
        <dbReference type="ARBA" id="ARBA00022840"/>
    </source>
</evidence>
<comment type="subcellular location">
    <subcellularLocation>
        <location evidence="5">Cytoplasm</location>
    </subcellularLocation>
</comment>
<keyword evidence="5" id="KW-0963">Cytoplasm</keyword>
<reference evidence="9 10" key="1">
    <citation type="submission" date="2019-11" db="EMBL/GenBank/DDBJ databases">
        <title>Genome sequences of 17 halophilic strains isolated from different environments.</title>
        <authorList>
            <person name="Furrow R.E."/>
        </authorList>
    </citation>
    <scope>NUCLEOTIDE SEQUENCE [LARGE SCALE GENOMIC DNA]</scope>
    <source>
        <strain evidence="9 10">22506_14_FS</strain>
    </source>
</reference>
<comment type="subunit">
    <text evidence="5">A double ring-shaped homohexamer of HslV is capped on each side by a ring-shaped HslU homohexamer. The assembly of the HslU/HslV complex is dependent on binding of ATP.</text>
</comment>
<dbReference type="Proteomes" id="UP000447833">
    <property type="component" value="Unassembled WGS sequence"/>
</dbReference>
<evidence type="ECO:0000256" key="5">
    <source>
        <dbReference type="HAMAP-Rule" id="MF_00249"/>
    </source>
</evidence>
<dbReference type="InterPro" id="IPR001270">
    <property type="entry name" value="ClpA/B"/>
</dbReference>
<evidence type="ECO:0000256" key="1">
    <source>
        <dbReference type="ARBA" id="ARBA00009771"/>
    </source>
</evidence>
<name>A0A845EYZ2_9BACL</name>
<evidence type="ECO:0000259" key="7">
    <source>
        <dbReference type="SMART" id="SM00382"/>
    </source>
</evidence>
<dbReference type="FunFam" id="3.40.50.300:FF:000220">
    <property type="entry name" value="ATP-dependent protease ATPase subunit HslU"/>
    <property type="match status" value="1"/>
</dbReference>
<dbReference type="RefSeq" id="WP_160919306.1">
    <property type="nucleotide sequence ID" value="NZ_WMEY01000003.1"/>
</dbReference>
<feature type="binding site" evidence="5">
    <location>
        <position position="19"/>
    </location>
    <ligand>
        <name>ATP</name>
        <dbReference type="ChEBI" id="CHEBI:30616"/>
    </ligand>
</feature>
<feature type="binding site" evidence="5">
    <location>
        <position position="278"/>
    </location>
    <ligand>
        <name>ATP</name>
        <dbReference type="ChEBI" id="CHEBI:30616"/>
    </ligand>
</feature>
<dbReference type="InterPro" id="IPR003593">
    <property type="entry name" value="AAA+_ATPase"/>
</dbReference>
<dbReference type="InterPro" id="IPR027417">
    <property type="entry name" value="P-loop_NTPase"/>
</dbReference>
<proteinExistence type="inferred from homology"/>